<feature type="compositionally biased region" description="Basic and acidic residues" evidence="4">
    <location>
        <begin position="1517"/>
        <end position="1533"/>
    </location>
</feature>
<dbReference type="Pfam" id="PF22936">
    <property type="entry name" value="Pol_BBD"/>
    <property type="match status" value="1"/>
</dbReference>
<dbReference type="Pfam" id="PF07727">
    <property type="entry name" value="RVT_2"/>
    <property type="match status" value="2"/>
</dbReference>
<dbReference type="InterPro" id="IPR054722">
    <property type="entry name" value="PolX-like_BBD"/>
</dbReference>
<dbReference type="InterPro" id="IPR036397">
    <property type="entry name" value="RNaseH_sf"/>
</dbReference>
<feature type="compositionally biased region" description="Basic and acidic residues" evidence="4">
    <location>
        <begin position="1571"/>
        <end position="1587"/>
    </location>
</feature>
<comment type="caution">
    <text evidence="6">The sequence shown here is derived from an EMBL/GenBank/DDBJ whole genome shotgun (WGS) entry which is preliminary data.</text>
</comment>
<dbReference type="InterPro" id="IPR057670">
    <property type="entry name" value="SH3_retrovirus"/>
</dbReference>
<feature type="compositionally biased region" description="Basic residues" evidence="4">
    <location>
        <begin position="1484"/>
        <end position="1498"/>
    </location>
</feature>
<dbReference type="InterPro" id="IPR013103">
    <property type="entry name" value="RVT_2"/>
</dbReference>
<sequence length="1587" mass="180764">MGLTEGERGFEQTKECYLTEVQINEKIKCVTIDSIKPKVLAPGVYAIDIEPFRLRCKNNREVYLEYLKHLKERVATLHEIVEEARAERPLDRSLASACIYTKHSQEILEYLVIQIVLWYLDSGCSKHMIEDRSQFSNFVKKFIETVRFRNDHFGAIMGYGDYVIDDSVISRVYYVEGLGNNLFSVGQFCDSDLKVAFKKHSCYVRDTDILTEFFEKVSIFQQKSISRIPQQNGKVKRQNRTLVEAARTMLIFLKALMFLWAKVVAIACYTQNRSLIHTRHNKTPYELVHDKKHDLTFLRVFGALYYLTNDNEDVGKLQPTADIGIFVGTLCTPTDKELEILFQLMFDEYLEPPCIERLVSSATAVQGVATGSAIIEDNPFAHADNDPFVNVFALKPSSVASSSEDATLEWIYKVKLDEYSDVLKNKARLAAKAYPQEEGIDFKESFAPVARIEAIRIFTVNAASKNMTSYQMDVKTTFLNDELKKFGMDSCDPVDTPMADRLNLDEDPLGILVDQTRFHSMVGSLMYVTASRPDVVFTVCMCARYQASPTKKHLKALKWVFWYLRGTINWGLWYLKDTAMALTANADADHTDSPVLYNRSAIALCCNNVQHSQSKHIGIRHHFIRDKVKKGVVELYFVTTDYQLADIFTKALPREWFGFLLLRLDKMANENILALAPTRSDDQILPFAAWVPIGKSNFVLDIQKKQKNPAKIGAYRFQLDETRFVLDANLLGEALKITPIDQAHQFVSPPSTDAIMDFMNELGYTKIIHFVSRMAVNNLYQPWRAILSMINQCLTGKTSGARRLFKDTGRKLDMANKERIRFDKSKVECFNYHKRGHFAREYKAPMNQDSRNREPTRRTMPVKETTLNTLVSQCNGLGYDWSDQVKEGPTNFALMAYSLISLSSSINSEGNPRQDLKDKRVIDSGCSRHMTVPRKDNMYNFDLKNVVPQGGLTCLFAKATSDVSTLWHRRLGHIPQQNGVAKRKNRTLIEAARTMLADLKLPTTFWTEAVNTACYVQNRVLVIKPHNKTPYELFLGYSNNCKAFRVFNNRTRIVEENLHVKFNENTPNIIGSGPNWLFDIDVLTKSINYKPIVVENQSNGSADSLGAGCKPSRDEEKKDAEDPGNKNSMVPNSQELRVNQQKDANVNNTNNINTVSLTINAAGIKDNVVDENIVYGCVDDPNIYDLEEINRFGDERIDYNEVFAPVARIEAIRLFLGYASFKDFVVCQMDVKIAFLYGKIKEEVYVCQPPRFEDLNFLRKVYKVEKALYGLHQAPRACDYAGASLDKKSTTGGCQFLGFSLIYGNARSRLWLLIPQLKLMLLFMDNTTWYSLLLSISAAARILYATNTRIILPWEVSAANNHYKEPTKLEIQEMVNILVSEEAYDKVFNHLDMLHAPFEEKMRSKKSRAKRFLSLGNLKFVPKGEEDEVFGMPIPNELISKNIKNAPYYNAYLEMPAKEKLSKPTPTPKPKVTLEKQSMSSPAKHSKVGKVLKTRKGKSSIQLIDEDEPTQPLPEPEPEHQGKRDEHDVDGCDTKILQFGEEQGEDVDDQVNLEDKTPKLDQGQAGSDPSKTPESRPPPEREFMDED</sequence>
<evidence type="ECO:0000256" key="2">
    <source>
        <dbReference type="ARBA" id="ARBA00022723"/>
    </source>
</evidence>
<name>A0A6L2NWI5_TANCI</name>
<accession>A0A6L2NWI5</accession>
<proteinExistence type="predicted"/>
<dbReference type="GO" id="GO:0003676">
    <property type="term" value="F:nucleic acid binding"/>
    <property type="evidence" value="ECO:0007669"/>
    <property type="project" value="InterPro"/>
</dbReference>
<dbReference type="CDD" id="cd09272">
    <property type="entry name" value="RNase_HI_RT_Ty1"/>
    <property type="match status" value="1"/>
</dbReference>
<dbReference type="Gene3D" id="3.30.420.10">
    <property type="entry name" value="Ribonuclease H-like superfamily/Ribonuclease H"/>
    <property type="match status" value="2"/>
</dbReference>
<dbReference type="EMBL" id="BKCJ010010083">
    <property type="protein sequence ID" value="GEU89987.1"/>
    <property type="molecule type" value="Genomic_DNA"/>
</dbReference>
<feature type="region of interest" description="Disordered" evidence="4">
    <location>
        <begin position="1102"/>
        <end position="1133"/>
    </location>
</feature>
<dbReference type="InterPro" id="IPR001584">
    <property type="entry name" value="Integrase_cat-core"/>
</dbReference>
<dbReference type="PANTHER" id="PTHR42648">
    <property type="entry name" value="TRANSPOSASE, PUTATIVE-RELATED"/>
    <property type="match status" value="1"/>
</dbReference>
<dbReference type="GO" id="GO:0006508">
    <property type="term" value="P:proteolysis"/>
    <property type="evidence" value="ECO:0007669"/>
    <property type="project" value="UniProtKB-KW"/>
</dbReference>
<dbReference type="PROSITE" id="PS50994">
    <property type="entry name" value="INTEGRASE"/>
    <property type="match status" value="2"/>
</dbReference>
<gene>
    <name evidence="6" type="ORF">Tci_061965</name>
</gene>
<organism evidence="6">
    <name type="scientific">Tanacetum cinerariifolium</name>
    <name type="common">Dalmatian daisy</name>
    <name type="synonym">Chrysanthemum cinerariifolium</name>
    <dbReference type="NCBI Taxonomy" id="118510"/>
    <lineage>
        <taxon>Eukaryota</taxon>
        <taxon>Viridiplantae</taxon>
        <taxon>Streptophyta</taxon>
        <taxon>Embryophyta</taxon>
        <taxon>Tracheophyta</taxon>
        <taxon>Spermatophyta</taxon>
        <taxon>Magnoliopsida</taxon>
        <taxon>eudicotyledons</taxon>
        <taxon>Gunneridae</taxon>
        <taxon>Pentapetalae</taxon>
        <taxon>asterids</taxon>
        <taxon>campanulids</taxon>
        <taxon>Asterales</taxon>
        <taxon>Asteraceae</taxon>
        <taxon>Asteroideae</taxon>
        <taxon>Anthemideae</taxon>
        <taxon>Anthemidinae</taxon>
        <taxon>Tanacetum</taxon>
    </lineage>
</organism>
<keyword evidence="1" id="KW-0645">Protease</keyword>
<dbReference type="GO" id="GO:0008233">
    <property type="term" value="F:peptidase activity"/>
    <property type="evidence" value="ECO:0007669"/>
    <property type="project" value="UniProtKB-KW"/>
</dbReference>
<keyword evidence="2" id="KW-0479">Metal-binding</keyword>
<dbReference type="InterPro" id="IPR039537">
    <property type="entry name" value="Retrotran_Ty1/copia-like"/>
</dbReference>
<dbReference type="GO" id="GO:0015074">
    <property type="term" value="P:DNA integration"/>
    <property type="evidence" value="ECO:0007669"/>
    <property type="project" value="InterPro"/>
</dbReference>
<evidence type="ECO:0000313" key="6">
    <source>
        <dbReference type="EMBL" id="GEU89987.1"/>
    </source>
</evidence>
<reference evidence="6" key="1">
    <citation type="journal article" date="2019" name="Sci. Rep.">
        <title>Draft genome of Tanacetum cinerariifolium, the natural source of mosquito coil.</title>
        <authorList>
            <person name="Yamashiro T."/>
            <person name="Shiraishi A."/>
            <person name="Satake H."/>
            <person name="Nakayama K."/>
        </authorList>
    </citation>
    <scope>NUCLEOTIDE SEQUENCE</scope>
</reference>
<feature type="region of interest" description="Disordered" evidence="4">
    <location>
        <begin position="1460"/>
        <end position="1587"/>
    </location>
</feature>
<dbReference type="GO" id="GO:0046872">
    <property type="term" value="F:metal ion binding"/>
    <property type="evidence" value="ECO:0007669"/>
    <property type="project" value="UniProtKB-KW"/>
</dbReference>
<dbReference type="SUPFAM" id="SSF53098">
    <property type="entry name" value="Ribonuclease H-like"/>
    <property type="match status" value="2"/>
</dbReference>
<dbReference type="Pfam" id="PF25597">
    <property type="entry name" value="SH3_retrovirus"/>
    <property type="match status" value="1"/>
</dbReference>
<feature type="domain" description="Integrase catalytic" evidence="5">
    <location>
        <begin position="191"/>
        <end position="292"/>
    </location>
</feature>
<evidence type="ECO:0000256" key="1">
    <source>
        <dbReference type="ARBA" id="ARBA00022670"/>
    </source>
</evidence>
<feature type="compositionally biased region" description="Acidic residues" evidence="4">
    <location>
        <begin position="1542"/>
        <end position="1552"/>
    </location>
</feature>
<protein>
    <recommendedName>
        <fullName evidence="5">Integrase catalytic domain-containing protein</fullName>
    </recommendedName>
</protein>
<evidence type="ECO:0000256" key="4">
    <source>
        <dbReference type="SAM" id="MobiDB-lite"/>
    </source>
</evidence>
<dbReference type="PANTHER" id="PTHR42648:SF32">
    <property type="entry name" value="RIBONUCLEASE H-LIKE DOMAIN, GAG-PRE-INTEGRASE DOMAIN PROTEIN-RELATED"/>
    <property type="match status" value="1"/>
</dbReference>
<keyword evidence="3" id="KW-0378">Hydrolase</keyword>
<feature type="compositionally biased region" description="Basic and acidic residues" evidence="4">
    <location>
        <begin position="1111"/>
        <end position="1124"/>
    </location>
</feature>
<feature type="domain" description="Integrase catalytic" evidence="5">
    <location>
        <begin position="936"/>
        <end position="1038"/>
    </location>
</feature>
<evidence type="ECO:0000259" key="5">
    <source>
        <dbReference type="PROSITE" id="PS50994"/>
    </source>
</evidence>
<dbReference type="InterPro" id="IPR012337">
    <property type="entry name" value="RNaseH-like_sf"/>
</dbReference>
<evidence type="ECO:0000256" key="3">
    <source>
        <dbReference type="ARBA" id="ARBA00022801"/>
    </source>
</evidence>